<dbReference type="Proteomes" id="UP000253790">
    <property type="component" value="Chromosome"/>
</dbReference>
<accession>A0A345NPJ0</accession>
<evidence type="ECO:0000313" key="3">
    <source>
        <dbReference type="EMBL" id="AXH96948.1"/>
    </source>
</evidence>
<keyword evidence="2" id="KW-0732">Signal</keyword>
<evidence type="ECO:0000313" key="4">
    <source>
        <dbReference type="Proteomes" id="UP000253790"/>
    </source>
</evidence>
<dbReference type="KEGG" id="orn:DV701_13205"/>
<feature type="region of interest" description="Disordered" evidence="1">
    <location>
        <begin position="38"/>
        <end position="97"/>
    </location>
</feature>
<proteinExistence type="predicted"/>
<evidence type="ECO:0000256" key="2">
    <source>
        <dbReference type="SAM" id="SignalP"/>
    </source>
</evidence>
<protein>
    <recommendedName>
        <fullName evidence="5">DUF4352 domain-containing protein</fullName>
    </recommendedName>
</protein>
<dbReference type="AlphaFoldDB" id="A0A345NPJ0"/>
<sequence>MEGQDMTRLFAMMATGCAAMVLSACGGDTSPQMVTVTETVTQPAAAPSPSSDDSEVTGTSSPNPTTEDAAEASSATTEDGNASEYDFGEPETNSRGNLVKDVGQWAGMTLPNGDFTTVFRVTDIEVDVACTSPYAQPAKNGQFVALTFEVHTMPELAEDPFGQVNISSHGFSVFDEDSKRENDSVGNAYGCLNENEVLPQTIGPGEEVKGRIVLDTSVESGSITLNGMNMGVDGAWAWEF</sequence>
<name>A0A345NPJ0_9MICO</name>
<dbReference type="EMBL" id="CP031229">
    <property type="protein sequence ID" value="AXH96948.1"/>
    <property type="molecule type" value="Genomic_DNA"/>
</dbReference>
<feature type="chain" id="PRO_5038413054" description="DUF4352 domain-containing protein" evidence="2">
    <location>
        <begin position="27"/>
        <end position="240"/>
    </location>
</feature>
<feature type="compositionally biased region" description="Low complexity" evidence="1">
    <location>
        <begin position="65"/>
        <end position="79"/>
    </location>
</feature>
<evidence type="ECO:0000256" key="1">
    <source>
        <dbReference type="SAM" id="MobiDB-lite"/>
    </source>
</evidence>
<reference evidence="3 4" key="1">
    <citation type="submission" date="2018-07" db="EMBL/GenBank/DDBJ databases">
        <title>Complete genome sequencing of Ornithinimicrobium sp. AMA3305.</title>
        <authorList>
            <person name="Bae J.-W."/>
        </authorList>
    </citation>
    <scope>NUCLEOTIDE SEQUENCE [LARGE SCALE GENOMIC DNA]</scope>
    <source>
        <strain evidence="3 4">AMA3305</strain>
    </source>
</reference>
<gene>
    <name evidence="3" type="ORF">DV701_13205</name>
</gene>
<dbReference type="OrthoDB" id="4559282at2"/>
<feature type="signal peptide" evidence="2">
    <location>
        <begin position="1"/>
        <end position="26"/>
    </location>
</feature>
<evidence type="ECO:0008006" key="5">
    <source>
        <dbReference type="Google" id="ProtNLM"/>
    </source>
</evidence>
<organism evidence="3 4">
    <name type="scientific">Ornithinimicrobium avium</name>
    <dbReference type="NCBI Taxonomy" id="2283195"/>
    <lineage>
        <taxon>Bacteria</taxon>
        <taxon>Bacillati</taxon>
        <taxon>Actinomycetota</taxon>
        <taxon>Actinomycetes</taxon>
        <taxon>Micrococcales</taxon>
        <taxon>Ornithinimicrobiaceae</taxon>
        <taxon>Ornithinimicrobium</taxon>
    </lineage>
</organism>
<keyword evidence="4" id="KW-1185">Reference proteome</keyword>